<keyword evidence="4" id="KW-0808">Transferase</keyword>
<dbReference type="EMBL" id="JACJJG010000018">
    <property type="protein sequence ID" value="MBM6673308.1"/>
    <property type="molecule type" value="Genomic_DNA"/>
</dbReference>
<gene>
    <name evidence="6" type="primary">prmA</name>
    <name evidence="6" type="ORF">H6A34_05385</name>
</gene>
<dbReference type="PANTHER" id="PTHR43648:SF1">
    <property type="entry name" value="ELECTRON TRANSFER FLAVOPROTEIN BETA SUBUNIT LYSINE METHYLTRANSFERASE"/>
    <property type="match status" value="1"/>
</dbReference>
<reference evidence="6" key="2">
    <citation type="journal article" date="2021" name="Sci. Rep.">
        <title>The distribution of antibiotic resistance genes in chicken gut microbiota commensals.</title>
        <authorList>
            <person name="Juricova H."/>
            <person name="Matiasovicova J."/>
            <person name="Kubasova T."/>
            <person name="Cejkova D."/>
            <person name="Rychlik I."/>
        </authorList>
    </citation>
    <scope>NUCLEOTIDE SEQUENCE</scope>
    <source>
        <strain evidence="6">An824</strain>
    </source>
</reference>
<evidence type="ECO:0000313" key="7">
    <source>
        <dbReference type="Proteomes" id="UP000706891"/>
    </source>
</evidence>
<dbReference type="Proteomes" id="UP000706891">
    <property type="component" value="Unassembled WGS sequence"/>
</dbReference>
<dbReference type="InterPro" id="IPR050078">
    <property type="entry name" value="Ribosomal_L11_MeTrfase_PrmA"/>
</dbReference>
<reference evidence="6" key="1">
    <citation type="submission" date="2020-08" db="EMBL/GenBank/DDBJ databases">
        <authorList>
            <person name="Cejkova D."/>
            <person name="Kubasova T."/>
            <person name="Jahodarova E."/>
            <person name="Rychlik I."/>
        </authorList>
    </citation>
    <scope>NUCLEOTIDE SEQUENCE</scope>
    <source>
        <strain evidence="6">An824</strain>
    </source>
</reference>
<dbReference type="RefSeq" id="WP_205103979.1">
    <property type="nucleotide sequence ID" value="NZ_JACJJG010000018.1"/>
</dbReference>
<keyword evidence="3 6" id="KW-0489">Methyltransferase</keyword>
<evidence type="ECO:0000313" key="6">
    <source>
        <dbReference type="EMBL" id="MBM6673308.1"/>
    </source>
</evidence>
<dbReference type="Gene3D" id="3.40.50.150">
    <property type="entry name" value="Vaccinia Virus protein VP39"/>
    <property type="match status" value="1"/>
</dbReference>
<dbReference type="AlphaFoldDB" id="A0A938WSG8"/>
<dbReference type="GO" id="GO:0005840">
    <property type="term" value="C:ribosome"/>
    <property type="evidence" value="ECO:0007669"/>
    <property type="project" value="UniProtKB-KW"/>
</dbReference>
<organism evidence="6 7">
    <name type="scientific">Marseilla massiliensis</name>
    <dbReference type="NCBI Taxonomy" id="1841864"/>
    <lineage>
        <taxon>Bacteria</taxon>
        <taxon>Pseudomonadati</taxon>
        <taxon>Bacteroidota</taxon>
        <taxon>Bacteroidia</taxon>
        <taxon>Bacteroidales</taxon>
        <taxon>Prevotellaceae</taxon>
        <taxon>Marseilla</taxon>
    </lineage>
</organism>
<dbReference type="GO" id="GO:0032259">
    <property type="term" value="P:methylation"/>
    <property type="evidence" value="ECO:0007669"/>
    <property type="project" value="UniProtKB-KW"/>
</dbReference>
<keyword evidence="6" id="KW-0687">Ribonucleoprotein</keyword>
<comment type="caution">
    <text evidence="6">The sequence shown here is derived from an EMBL/GenBank/DDBJ whole genome shotgun (WGS) entry which is preliminary data.</text>
</comment>
<sequence length="293" mass="32412">MKYLKAEFRIAHKGGNDIEDMALLQIAKDILCEYAGDAGFESFEEDGNFLIGYVQEGLFNKSILDENISNLPISGISISYTINQIDDVNWNKTWEEEGFEPIVIKDKCIIHDTLHNKEHVGNNYIDITIDVKQAFGTGTHETTAMIISELLDMNLNNKSVLDCGCGTGILSIVASKSGANTIVGYDIDEWSVKNTIHNCMLNNANNVKAILGDVNALNSIDTKFDIVVANINRNILLADMPMYVNKMNQGAILLLSGFYVQDADKLITKAESLGLKLVGKSELSTWCMLKFTN</sequence>
<dbReference type="CDD" id="cd02440">
    <property type="entry name" value="AdoMet_MTases"/>
    <property type="match status" value="1"/>
</dbReference>
<dbReference type="SUPFAM" id="SSF53335">
    <property type="entry name" value="S-adenosyl-L-methionine-dependent methyltransferases"/>
    <property type="match status" value="1"/>
</dbReference>
<evidence type="ECO:0000256" key="1">
    <source>
        <dbReference type="ARBA" id="ARBA00009741"/>
    </source>
</evidence>
<evidence type="ECO:0000256" key="5">
    <source>
        <dbReference type="ARBA" id="ARBA00022691"/>
    </source>
</evidence>
<proteinExistence type="inferred from homology"/>
<evidence type="ECO:0000256" key="3">
    <source>
        <dbReference type="ARBA" id="ARBA00022603"/>
    </source>
</evidence>
<dbReference type="PANTHER" id="PTHR43648">
    <property type="entry name" value="ELECTRON TRANSFER FLAVOPROTEIN BETA SUBUNIT LYSINE METHYLTRANSFERASE"/>
    <property type="match status" value="1"/>
</dbReference>
<keyword evidence="6" id="KW-0689">Ribosomal protein</keyword>
<evidence type="ECO:0000256" key="2">
    <source>
        <dbReference type="ARBA" id="ARBA00022490"/>
    </source>
</evidence>
<dbReference type="NCBIfam" id="NF001785">
    <property type="entry name" value="PRK00517.2-2"/>
    <property type="match status" value="1"/>
</dbReference>
<evidence type="ECO:0000256" key="4">
    <source>
        <dbReference type="ARBA" id="ARBA00022679"/>
    </source>
</evidence>
<protein>
    <submittedName>
        <fullName evidence="6">50S ribosomal protein L11 methyltransferase</fullName>
    </submittedName>
</protein>
<comment type="similarity">
    <text evidence="1">Belongs to the methyltransferase superfamily. PrmA family.</text>
</comment>
<keyword evidence="5" id="KW-0949">S-adenosyl-L-methionine</keyword>
<keyword evidence="7" id="KW-1185">Reference proteome</keyword>
<dbReference type="InterPro" id="IPR004498">
    <property type="entry name" value="Ribosomal_PrmA_MeTrfase"/>
</dbReference>
<dbReference type="GO" id="GO:0008276">
    <property type="term" value="F:protein methyltransferase activity"/>
    <property type="evidence" value="ECO:0007669"/>
    <property type="project" value="InterPro"/>
</dbReference>
<dbReference type="PIRSF" id="PIRSF000401">
    <property type="entry name" value="RPL11_MTase"/>
    <property type="match status" value="1"/>
</dbReference>
<dbReference type="Pfam" id="PF06325">
    <property type="entry name" value="PrmA"/>
    <property type="match status" value="1"/>
</dbReference>
<name>A0A938WSG8_9BACT</name>
<accession>A0A938WSG8</accession>
<keyword evidence="2" id="KW-0963">Cytoplasm</keyword>
<dbReference type="InterPro" id="IPR029063">
    <property type="entry name" value="SAM-dependent_MTases_sf"/>
</dbReference>